<reference evidence="3" key="1">
    <citation type="submission" date="2012-12" db="EMBL/GenBank/DDBJ databases">
        <authorList>
            <person name="Hellsten U."/>
            <person name="Grimwood J."/>
            <person name="Chapman J.A."/>
            <person name="Shapiro H."/>
            <person name="Aerts A."/>
            <person name="Otillar R.P."/>
            <person name="Terry A.Y."/>
            <person name="Boore J.L."/>
            <person name="Simakov O."/>
            <person name="Marletaz F."/>
            <person name="Cho S.-J."/>
            <person name="Edsinger-Gonzales E."/>
            <person name="Havlak P."/>
            <person name="Kuo D.-H."/>
            <person name="Larsson T."/>
            <person name="Lv J."/>
            <person name="Arendt D."/>
            <person name="Savage R."/>
            <person name="Osoegawa K."/>
            <person name="de Jong P."/>
            <person name="Lindberg D.R."/>
            <person name="Seaver E.C."/>
            <person name="Weisblat D.A."/>
            <person name="Putnam N.H."/>
            <person name="Grigoriev I.V."/>
            <person name="Rokhsar D.S."/>
        </authorList>
    </citation>
    <scope>NUCLEOTIDE SEQUENCE</scope>
</reference>
<evidence type="ECO:0000313" key="2">
    <source>
        <dbReference type="EnsemblMetazoa" id="HelroP71941"/>
    </source>
</evidence>
<dbReference type="Pfam" id="PF02466">
    <property type="entry name" value="Tim17"/>
    <property type="match status" value="1"/>
</dbReference>
<evidence type="ECO:0000313" key="1">
    <source>
        <dbReference type="EMBL" id="ESO10930.1"/>
    </source>
</evidence>
<dbReference type="PANTHER" id="PTHR15460">
    <property type="entry name" value="PEROXISOMAL MEMBRANE PROTEIN 4"/>
    <property type="match status" value="1"/>
</dbReference>
<dbReference type="STRING" id="6412.T1G0T1"/>
<dbReference type="OMA" id="VMVFLFR"/>
<dbReference type="RefSeq" id="XP_009011199.1">
    <property type="nucleotide sequence ID" value="XM_009012951.1"/>
</dbReference>
<keyword evidence="3" id="KW-1185">Reference proteome</keyword>
<evidence type="ECO:0000313" key="3">
    <source>
        <dbReference type="Proteomes" id="UP000015101"/>
    </source>
</evidence>
<dbReference type="EnsemblMetazoa" id="HelroT71941">
    <property type="protein sequence ID" value="HelroP71941"/>
    <property type="gene ID" value="HelroG71941"/>
</dbReference>
<dbReference type="PIRSF" id="PIRSF013674">
    <property type="entry name" value="PXMP4"/>
    <property type="match status" value="1"/>
</dbReference>
<dbReference type="HOGENOM" id="CLU_054132_1_0_1"/>
<accession>T1G0T1</accession>
<dbReference type="EMBL" id="KB095858">
    <property type="protein sequence ID" value="ESO10930.1"/>
    <property type="molecule type" value="Genomic_DNA"/>
</dbReference>
<dbReference type="Proteomes" id="UP000015101">
    <property type="component" value="Unassembled WGS sequence"/>
</dbReference>
<dbReference type="eggNOG" id="ENOG502RXMH">
    <property type="taxonomic scope" value="Eukaryota"/>
</dbReference>
<dbReference type="InParanoid" id="T1G0T1"/>
<gene>
    <name evidence="2" type="primary">20214679</name>
    <name evidence="1" type="ORF">HELRODRAFT_71941</name>
</gene>
<dbReference type="AlphaFoldDB" id="T1G0T1"/>
<dbReference type="InterPro" id="IPR019531">
    <property type="entry name" value="Pmp4"/>
</dbReference>
<sequence length="210" mass="24141">MLSTTLVLLNALLRNKKYRPLLLVIKGFRNGAVYGAKVRFPHAFVNSFLFKTATFQEHVRAIIKATYTHSRNLASYVAIYKIISIFLQRFNILQNSKYGVNHFLAAVIGGFCVFGQENKINEQINLYLLSRVIYGLVKLLANKGYIYSPSRKTSFSMFGCLVWGLAVWLFEMNQGSERVLQPSLQSSMTYLYHDSNLWSNVDDFLFKNRP</sequence>
<protein>
    <recommendedName>
        <fullName evidence="4">Peroxisomal membrane protein 4</fullName>
    </recommendedName>
</protein>
<dbReference type="PANTHER" id="PTHR15460:SF3">
    <property type="entry name" value="PEROXISOMAL MEMBRANE PROTEIN 4"/>
    <property type="match status" value="1"/>
</dbReference>
<dbReference type="EMBL" id="AMQM01002783">
    <property type="status" value="NOT_ANNOTATED_CDS"/>
    <property type="molecule type" value="Genomic_DNA"/>
</dbReference>
<reference evidence="1 3" key="2">
    <citation type="journal article" date="2013" name="Nature">
        <title>Insights into bilaterian evolution from three spiralian genomes.</title>
        <authorList>
            <person name="Simakov O."/>
            <person name="Marletaz F."/>
            <person name="Cho S.J."/>
            <person name="Edsinger-Gonzales E."/>
            <person name="Havlak P."/>
            <person name="Hellsten U."/>
            <person name="Kuo D.H."/>
            <person name="Larsson T."/>
            <person name="Lv J."/>
            <person name="Arendt D."/>
            <person name="Savage R."/>
            <person name="Osoegawa K."/>
            <person name="de Jong P."/>
            <person name="Grimwood J."/>
            <person name="Chapman J.A."/>
            <person name="Shapiro H."/>
            <person name="Aerts A."/>
            <person name="Otillar R.P."/>
            <person name="Terry A.Y."/>
            <person name="Boore J.L."/>
            <person name="Grigoriev I.V."/>
            <person name="Lindberg D.R."/>
            <person name="Seaver E.C."/>
            <person name="Weisblat D.A."/>
            <person name="Putnam N.H."/>
            <person name="Rokhsar D.S."/>
        </authorList>
    </citation>
    <scope>NUCLEOTIDE SEQUENCE</scope>
</reference>
<proteinExistence type="predicted"/>
<name>T1G0T1_HELRO</name>
<organism evidence="2 3">
    <name type="scientific">Helobdella robusta</name>
    <name type="common">Californian leech</name>
    <dbReference type="NCBI Taxonomy" id="6412"/>
    <lineage>
        <taxon>Eukaryota</taxon>
        <taxon>Metazoa</taxon>
        <taxon>Spiralia</taxon>
        <taxon>Lophotrochozoa</taxon>
        <taxon>Annelida</taxon>
        <taxon>Clitellata</taxon>
        <taxon>Hirudinea</taxon>
        <taxon>Rhynchobdellida</taxon>
        <taxon>Glossiphoniidae</taxon>
        <taxon>Helobdella</taxon>
    </lineage>
</organism>
<dbReference type="CTD" id="20214679"/>
<dbReference type="OrthoDB" id="39659at2759"/>
<dbReference type="GeneID" id="20214679"/>
<evidence type="ECO:0008006" key="4">
    <source>
        <dbReference type="Google" id="ProtNLM"/>
    </source>
</evidence>
<reference evidence="2" key="3">
    <citation type="submission" date="2015-06" db="UniProtKB">
        <authorList>
            <consortium name="EnsemblMetazoa"/>
        </authorList>
    </citation>
    <scope>IDENTIFICATION</scope>
</reference>
<dbReference type="KEGG" id="hro:HELRODRAFT_71941"/>
<dbReference type="GO" id="GO:0005778">
    <property type="term" value="C:peroxisomal membrane"/>
    <property type="evidence" value="ECO:0000318"/>
    <property type="project" value="GO_Central"/>
</dbReference>